<sequence length="232" mass="26360">MKVQIFRSHRPIKQLADITIVIDVIRAFTVAHYAFLRGAERIFLAKTVDQAFQIKHDYPKYLLAGEVNGFAIEGFDLDNSPYNIIQKDLRGNTLVQKTTNGVRATLNSLECDHLFVTGFTNARTTAEYIKDKLLSGKHATIHIIASHPSGDDDFACAEYMKQILKGETESISVQEVMNRIKSSHVAQKFFDSDKPEFKSEDVIYILKELDRGFVMRVNQTDVIPMIERVDTC</sequence>
<comment type="similarity">
    <text evidence="2">Belongs to the ComB family.</text>
</comment>
<dbReference type="RefSeq" id="WP_093856996.1">
    <property type="nucleotide sequence ID" value="NZ_BJVZ01000002.1"/>
</dbReference>
<dbReference type="GO" id="GO:0050532">
    <property type="term" value="F:2-phosphosulfolactate phosphatase activity"/>
    <property type="evidence" value="ECO:0007669"/>
    <property type="project" value="UniProtKB-EC"/>
</dbReference>
<keyword evidence="5" id="KW-0378">Hydrolase</keyword>
<comment type="cofactor">
    <cofactor evidence="1">
        <name>Mg(2+)</name>
        <dbReference type="ChEBI" id="CHEBI:18420"/>
    </cofactor>
</comment>
<dbReference type="Pfam" id="PF04029">
    <property type="entry name" value="2-ph_phosp"/>
    <property type="match status" value="1"/>
</dbReference>
<dbReference type="PANTHER" id="PTHR37311">
    <property type="entry name" value="2-PHOSPHOSULFOLACTATE PHOSPHATASE-RELATED"/>
    <property type="match status" value="1"/>
</dbReference>
<dbReference type="STRING" id="237069.SAMN05216498_2580"/>
<dbReference type="AlphaFoldDB" id="A0A1H0CKY3"/>
<keyword evidence="9" id="KW-1185">Reference proteome</keyword>
<comment type="catalytic activity">
    <reaction evidence="7">
        <text>(2R)-O-phospho-3-sulfolactate + H2O = (2R)-3-sulfolactate + phosphate</text>
        <dbReference type="Rhea" id="RHEA:23416"/>
        <dbReference type="ChEBI" id="CHEBI:15377"/>
        <dbReference type="ChEBI" id="CHEBI:15597"/>
        <dbReference type="ChEBI" id="CHEBI:43474"/>
        <dbReference type="ChEBI" id="CHEBI:58738"/>
        <dbReference type="EC" id="3.1.3.71"/>
    </reaction>
</comment>
<dbReference type="InterPro" id="IPR036702">
    <property type="entry name" value="ComB-like_sf"/>
</dbReference>
<dbReference type="PANTHER" id="PTHR37311:SF1">
    <property type="entry name" value="2-PHOSPHOSULFOLACTATE PHOSPHATASE-RELATED"/>
    <property type="match status" value="1"/>
</dbReference>
<name>A0A1H0CKY3_9BACI</name>
<evidence type="ECO:0000256" key="4">
    <source>
        <dbReference type="ARBA" id="ARBA00021948"/>
    </source>
</evidence>
<evidence type="ECO:0000256" key="2">
    <source>
        <dbReference type="ARBA" id="ARBA00009997"/>
    </source>
</evidence>
<keyword evidence="6" id="KW-0460">Magnesium</keyword>
<evidence type="ECO:0000256" key="6">
    <source>
        <dbReference type="ARBA" id="ARBA00022842"/>
    </source>
</evidence>
<evidence type="ECO:0000313" key="9">
    <source>
        <dbReference type="Proteomes" id="UP000199334"/>
    </source>
</evidence>
<dbReference type="SUPFAM" id="SSF142823">
    <property type="entry name" value="ComB-like"/>
    <property type="match status" value="1"/>
</dbReference>
<dbReference type="OrthoDB" id="4913at2"/>
<dbReference type="GO" id="GO:0000287">
    <property type="term" value="F:magnesium ion binding"/>
    <property type="evidence" value="ECO:0007669"/>
    <property type="project" value="InterPro"/>
</dbReference>
<gene>
    <name evidence="8" type="ORF">SAMN05216498_2580</name>
</gene>
<dbReference type="EMBL" id="FNIG01000006">
    <property type="protein sequence ID" value="SDN58560.1"/>
    <property type="molecule type" value="Genomic_DNA"/>
</dbReference>
<evidence type="ECO:0000256" key="1">
    <source>
        <dbReference type="ARBA" id="ARBA00001946"/>
    </source>
</evidence>
<dbReference type="EC" id="3.1.3.71" evidence="3"/>
<accession>A0A1H0CKY3</accession>
<dbReference type="Gene3D" id="3.90.1560.10">
    <property type="entry name" value="ComB-like"/>
    <property type="match status" value="1"/>
</dbReference>
<protein>
    <recommendedName>
        <fullName evidence="4">Probable 2-phosphosulfolactate phosphatase</fullName>
        <ecNumber evidence="3">3.1.3.71</ecNumber>
    </recommendedName>
</protein>
<evidence type="ECO:0000256" key="7">
    <source>
        <dbReference type="ARBA" id="ARBA00033711"/>
    </source>
</evidence>
<dbReference type="GO" id="GO:0050545">
    <property type="term" value="F:sulfopyruvate decarboxylase activity"/>
    <property type="evidence" value="ECO:0007669"/>
    <property type="project" value="TreeGrafter"/>
</dbReference>
<evidence type="ECO:0000256" key="3">
    <source>
        <dbReference type="ARBA" id="ARBA00012953"/>
    </source>
</evidence>
<proteinExistence type="inferred from homology"/>
<organism evidence="8 9">
    <name type="scientific">Tenuibacillus multivorans</name>
    <dbReference type="NCBI Taxonomy" id="237069"/>
    <lineage>
        <taxon>Bacteria</taxon>
        <taxon>Bacillati</taxon>
        <taxon>Bacillota</taxon>
        <taxon>Bacilli</taxon>
        <taxon>Bacillales</taxon>
        <taxon>Bacillaceae</taxon>
        <taxon>Tenuibacillus</taxon>
    </lineage>
</organism>
<reference evidence="8 9" key="1">
    <citation type="submission" date="2016-10" db="EMBL/GenBank/DDBJ databases">
        <authorList>
            <person name="de Groot N.N."/>
        </authorList>
    </citation>
    <scope>NUCLEOTIDE SEQUENCE [LARGE SCALE GENOMIC DNA]</scope>
    <source>
        <strain evidence="8 9">CGMCC 1.3442</strain>
    </source>
</reference>
<evidence type="ECO:0000256" key="5">
    <source>
        <dbReference type="ARBA" id="ARBA00022801"/>
    </source>
</evidence>
<dbReference type="InterPro" id="IPR005238">
    <property type="entry name" value="ComB-like"/>
</dbReference>
<evidence type="ECO:0000313" key="8">
    <source>
        <dbReference type="EMBL" id="SDN58560.1"/>
    </source>
</evidence>
<dbReference type="Proteomes" id="UP000199334">
    <property type="component" value="Unassembled WGS sequence"/>
</dbReference>